<accession>A0A813NUC7</accession>
<dbReference type="Proteomes" id="UP000663860">
    <property type="component" value="Unassembled WGS sequence"/>
</dbReference>
<reference evidence="2" key="1">
    <citation type="submission" date="2021-02" db="EMBL/GenBank/DDBJ databases">
        <authorList>
            <person name="Nowell W R."/>
        </authorList>
    </citation>
    <scope>NUCLEOTIDE SEQUENCE</scope>
</reference>
<feature type="compositionally biased region" description="Basic and acidic residues" evidence="1">
    <location>
        <begin position="67"/>
        <end position="102"/>
    </location>
</feature>
<gene>
    <name evidence="2" type="ORF">IZO911_LOCUS3759</name>
    <name evidence="3" type="ORF">KXQ929_LOCUS7180</name>
</gene>
<evidence type="ECO:0000313" key="2">
    <source>
        <dbReference type="EMBL" id="CAF0744688.1"/>
    </source>
</evidence>
<evidence type="ECO:0000256" key="1">
    <source>
        <dbReference type="SAM" id="MobiDB-lite"/>
    </source>
</evidence>
<dbReference type="EMBL" id="CAJOBB010000289">
    <property type="protein sequence ID" value="CAF3640714.1"/>
    <property type="molecule type" value="Genomic_DNA"/>
</dbReference>
<name>A0A813NUC7_9BILA</name>
<feature type="compositionally biased region" description="Basic and acidic residues" evidence="1">
    <location>
        <begin position="112"/>
        <end position="121"/>
    </location>
</feature>
<sequence>MLTRFISSVTHNQRFLTITSFRLLNTSVPRLGDSDHTKSKAKDKAADDLKSGREKKWIDTVATDSEAAVKGEKQHAAKQGDLKKDMTNLQRDTVEAIKEKEKKGHLHKHDVGRRDTHEERIGSGSSDKKKR</sequence>
<dbReference type="Proteomes" id="UP000663868">
    <property type="component" value="Unassembled WGS sequence"/>
</dbReference>
<dbReference type="AlphaFoldDB" id="A0A813NUC7"/>
<evidence type="ECO:0000313" key="4">
    <source>
        <dbReference type="Proteomes" id="UP000663860"/>
    </source>
</evidence>
<dbReference type="EMBL" id="CAJNOE010000020">
    <property type="protein sequence ID" value="CAF0744688.1"/>
    <property type="molecule type" value="Genomic_DNA"/>
</dbReference>
<proteinExistence type="predicted"/>
<evidence type="ECO:0000313" key="3">
    <source>
        <dbReference type="EMBL" id="CAF3640714.1"/>
    </source>
</evidence>
<feature type="region of interest" description="Disordered" evidence="1">
    <location>
        <begin position="66"/>
        <end position="131"/>
    </location>
</feature>
<feature type="region of interest" description="Disordered" evidence="1">
    <location>
        <begin position="28"/>
        <end position="52"/>
    </location>
</feature>
<protein>
    <submittedName>
        <fullName evidence="2">Uncharacterized protein</fullName>
    </submittedName>
</protein>
<organism evidence="2 4">
    <name type="scientific">Adineta steineri</name>
    <dbReference type="NCBI Taxonomy" id="433720"/>
    <lineage>
        <taxon>Eukaryota</taxon>
        <taxon>Metazoa</taxon>
        <taxon>Spiralia</taxon>
        <taxon>Gnathifera</taxon>
        <taxon>Rotifera</taxon>
        <taxon>Eurotatoria</taxon>
        <taxon>Bdelloidea</taxon>
        <taxon>Adinetida</taxon>
        <taxon>Adinetidae</taxon>
        <taxon>Adineta</taxon>
    </lineage>
</organism>
<feature type="compositionally biased region" description="Basic and acidic residues" evidence="1">
    <location>
        <begin position="32"/>
        <end position="52"/>
    </location>
</feature>
<comment type="caution">
    <text evidence="2">The sequence shown here is derived from an EMBL/GenBank/DDBJ whole genome shotgun (WGS) entry which is preliminary data.</text>
</comment>